<accession>A0ABW6WLP1</accession>
<sequence length="226" mass="23767">MSVTRVLFRVYRPIILPFVAIIVVAEVIAATAVASAQDLGFSMWLVLGGQAAKYWLLVVGIILIAMQLRQFVVNGATRHEFLAGMAVFGLVLVVGWAVAIVLGHGIESAVLGALDKQGPDYPTFTAGGALREFGQQLPVSLAYFVSGATIAAGFYRWRAWIGLVVMVGGAVPAIVADALLGFNEWGGLTHDVPYPGALAASLAATALVAWGLHRAISDVPIRRTAG</sequence>
<evidence type="ECO:0000313" key="3">
    <source>
        <dbReference type="Proteomes" id="UP001602245"/>
    </source>
</evidence>
<proteinExistence type="predicted"/>
<evidence type="ECO:0000313" key="2">
    <source>
        <dbReference type="EMBL" id="MFF5293470.1"/>
    </source>
</evidence>
<keyword evidence="3" id="KW-1185">Reference proteome</keyword>
<dbReference type="EMBL" id="JBIAZU010000005">
    <property type="protein sequence ID" value="MFF5293470.1"/>
    <property type="molecule type" value="Genomic_DNA"/>
</dbReference>
<feature type="transmembrane region" description="Helical" evidence="1">
    <location>
        <begin position="81"/>
        <end position="106"/>
    </location>
</feature>
<comment type="caution">
    <text evidence="2">The sequence shown here is derived from an EMBL/GenBank/DDBJ whole genome shotgun (WGS) entry which is preliminary data.</text>
</comment>
<dbReference type="Proteomes" id="UP001602245">
    <property type="component" value="Unassembled WGS sequence"/>
</dbReference>
<keyword evidence="1" id="KW-1133">Transmembrane helix</keyword>
<feature type="transmembrane region" description="Helical" evidence="1">
    <location>
        <begin position="137"/>
        <end position="155"/>
    </location>
</feature>
<evidence type="ECO:0008006" key="4">
    <source>
        <dbReference type="Google" id="ProtNLM"/>
    </source>
</evidence>
<protein>
    <recommendedName>
        <fullName evidence="4">DUF4386 family protein</fullName>
    </recommendedName>
</protein>
<feature type="transmembrane region" description="Helical" evidence="1">
    <location>
        <begin position="160"/>
        <end position="182"/>
    </location>
</feature>
<feature type="transmembrane region" description="Helical" evidence="1">
    <location>
        <begin position="194"/>
        <end position="213"/>
    </location>
</feature>
<gene>
    <name evidence="2" type="ORF">ACFY35_28890</name>
</gene>
<reference evidence="2 3" key="1">
    <citation type="submission" date="2024-10" db="EMBL/GenBank/DDBJ databases">
        <title>The Natural Products Discovery Center: Release of the First 8490 Sequenced Strains for Exploring Actinobacteria Biosynthetic Diversity.</title>
        <authorList>
            <person name="Kalkreuter E."/>
            <person name="Kautsar S.A."/>
            <person name="Yang D."/>
            <person name="Bader C.D."/>
            <person name="Teijaro C.N."/>
            <person name="Fluegel L."/>
            <person name="Davis C.M."/>
            <person name="Simpson J.R."/>
            <person name="Lauterbach L."/>
            <person name="Steele A.D."/>
            <person name="Gui C."/>
            <person name="Meng S."/>
            <person name="Li G."/>
            <person name="Viehrig K."/>
            <person name="Ye F."/>
            <person name="Su P."/>
            <person name="Kiefer A.F."/>
            <person name="Nichols A."/>
            <person name="Cepeda A.J."/>
            <person name="Yan W."/>
            <person name="Fan B."/>
            <person name="Jiang Y."/>
            <person name="Adhikari A."/>
            <person name="Zheng C.-J."/>
            <person name="Schuster L."/>
            <person name="Cowan T.M."/>
            <person name="Smanski M.J."/>
            <person name="Chevrette M.G."/>
            <person name="De Carvalho L.P.S."/>
            <person name="Shen B."/>
        </authorList>
    </citation>
    <scope>NUCLEOTIDE SEQUENCE [LARGE SCALE GENOMIC DNA]</scope>
    <source>
        <strain evidence="2 3">NPDC000087</strain>
    </source>
</reference>
<keyword evidence="1" id="KW-0472">Membrane</keyword>
<feature type="transmembrane region" description="Helical" evidence="1">
    <location>
        <begin position="52"/>
        <end position="69"/>
    </location>
</feature>
<evidence type="ECO:0000256" key="1">
    <source>
        <dbReference type="SAM" id="Phobius"/>
    </source>
</evidence>
<name>A0ABW6WLP1_9ACTN</name>
<organism evidence="2 3">
    <name type="scientific">Paractinoplanes globisporus</name>
    <dbReference type="NCBI Taxonomy" id="113565"/>
    <lineage>
        <taxon>Bacteria</taxon>
        <taxon>Bacillati</taxon>
        <taxon>Actinomycetota</taxon>
        <taxon>Actinomycetes</taxon>
        <taxon>Micromonosporales</taxon>
        <taxon>Micromonosporaceae</taxon>
        <taxon>Paractinoplanes</taxon>
    </lineage>
</organism>
<dbReference type="RefSeq" id="WP_020518027.1">
    <property type="nucleotide sequence ID" value="NZ_JBIAZU010000005.1"/>
</dbReference>
<keyword evidence="1" id="KW-0812">Transmembrane</keyword>